<feature type="region of interest" description="Disordered" evidence="8">
    <location>
        <begin position="480"/>
        <end position="504"/>
    </location>
</feature>
<dbReference type="OrthoDB" id="4066789at2759"/>
<keyword evidence="3" id="KW-0227">DNA damage</keyword>
<dbReference type="AlphaFoldDB" id="A0A0C7MNG4"/>
<accession>A0A0C7MNG4</accession>
<evidence type="ECO:0000256" key="7">
    <source>
        <dbReference type="ARBA" id="ARBA00029496"/>
    </source>
</evidence>
<protein>
    <recommendedName>
        <fullName evidence="7">Structure-specific endonuclease subunit SLX4</fullName>
    </recommendedName>
</protein>
<evidence type="ECO:0000256" key="4">
    <source>
        <dbReference type="ARBA" id="ARBA00023172"/>
    </source>
</evidence>
<keyword evidence="10" id="KW-1185">Reference proteome</keyword>
<dbReference type="STRING" id="1245769.A0A0C7MNG4"/>
<evidence type="ECO:0000256" key="1">
    <source>
        <dbReference type="ARBA" id="ARBA00004123"/>
    </source>
</evidence>
<keyword evidence="5" id="KW-0234">DNA repair</keyword>
<feature type="compositionally biased region" description="Basic residues" evidence="8">
    <location>
        <begin position="93"/>
        <end position="113"/>
    </location>
</feature>
<dbReference type="GO" id="GO:0006281">
    <property type="term" value="P:DNA repair"/>
    <property type="evidence" value="ECO:0007669"/>
    <property type="project" value="UniProtKB-KW"/>
</dbReference>
<feature type="region of interest" description="Disordered" evidence="8">
    <location>
        <begin position="89"/>
        <end position="120"/>
    </location>
</feature>
<evidence type="ECO:0000256" key="3">
    <source>
        <dbReference type="ARBA" id="ARBA00022763"/>
    </source>
</evidence>
<reference evidence="9 10" key="1">
    <citation type="submission" date="2014-12" db="EMBL/GenBank/DDBJ databases">
        <authorList>
            <person name="Neuveglise Cecile"/>
        </authorList>
    </citation>
    <scope>NUCLEOTIDE SEQUENCE [LARGE SCALE GENOMIC DNA]</scope>
    <source>
        <strain evidence="9 10">CBS 12615</strain>
    </source>
</reference>
<dbReference type="Pfam" id="PF09494">
    <property type="entry name" value="Slx4"/>
    <property type="match status" value="1"/>
</dbReference>
<evidence type="ECO:0000256" key="8">
    <source>
        <dbReference type="SAM" id="MobiDB-lite"/>
    </source>
</evidence>
<keyword evidence="6" id="KW-0539">Nucleus</keyword>
<name>A0A0C7MNG4_9SACH</name>
<dbReference type="GO" id="GO:0033557">
    <property type="term" value="C:Slx1-Slx4 complex"/>
    <property type="evidence" value="ECO:0007669"/>
    <property type="project" value="InterPro"/>
</dbReference>
<sequence length="627" mass="70882">MNFQTAQRCLKLAADVAAETESYSPERDSRDPPGEEGEIPMTQVPDDSGANVLLSTQIQSKIDDLELKDGLRKNLSQFALDTSLPAASETSLRTKKAKKKAPSNKQRPSKRRKESSTQVKSLTQYKTENYEAIKNQERRRHIMSLLSGKKGKMKDILEFVDAEIPTAGASAQTRHSFSTFNAQEWSNMLKRLSSRFPRYLPSQVDAVFDYLYGEENDDLHVWYSSQKPPAGSQEQSQPRARGSLFLAESPLALTLSQAVEENRDDLSVHDSLSCIPNTTDDSDLEIPIEEDAAQKFREQMLRSAPASSSRLLSYNIAKEPSFEPLQSSIPTKASELKQPSIIEPWHPSKRTILASPPKLADRDQLIDLTQNSFHVVTSLMSVVKPDLQIPMTRTTTWNDKTVFPGPAWTTLLFRRYENVNRSSVFAPIRGFEHIRWETFETFYNDSEEDEGQEDYELLRATFDSGASRSPIRTEKIVSATTSRENTVFSGSTQPPDAQPRERSPSIPASIALSAKELRHSLKSIGFKPKRTRSGMLQQIETASQTFTGETHEQQREEIHHHLTAIVRDDSQLLEKVYTFEPLIFPDLLQYLIERNPLIADLEETTIRNWADCMGICLRNPTDTKAVL</sequence>
<evidence type="ECO:0000256" key="2">
    <source>
        <dbReference type="ARBA" id="ARBA00006661"/>
    </source>
</evidence>
<evidence type="ECO:0000313" key="9">
    <source>
        <dbReference type="EMBL" id="CEP61422.1"/>
    </source>
</evidence>
<dbReference type="GeneID" id="34684845"/>
<dbReference type="RefSeq" id="XP_022627656.1">
    <property type="nucleotide sequence ID" value="XM_022773153.1"/>
</dbReference>
<feature type="compositionally biased region" description="Basic and acidic residues" evidence="8">
    <location>
        <begin position="24"/>
        <end position="33"/>
    </location>
</feature>
<dbReference type="EMBL" id="LN736362">
    <property type="protein sequence ID" value="CEP61422.1"/>
    <property type="molecule type" value="Genomic_DNA"/>
</dbReference>
<evidence type="ECO:0000256" key="6">
    <source>
        <dbReference type="ARBA" id="ARBA00023242"/>
    </source>
</evidence>
<evidence type="ECO:0000256" key="5">
    <source>
        <dbReference type="ARBA" id="ARBA00023204"/>
    </source>
</evidence>
<dbReference type="Proteomes" id="UP000054304">
    <property type="component" value="Unassembled WGS sequence"/>
</dbReference>
<keyword evidence="4" id="KW-0233">DNA recombination</keyword>
<comment type="subcellular location">
    <subcellularLocation>
        <location evidence="1">Nucleus</location>
    </subcellularLocation>
</comment>
<dbReference type="GO" id="GO:0006260">
    <property type="term" value="P:DNA replication"/>
    <property type="evidence" value="ECO:0007669"/>
    <property type="project" value="InterPro"/>
</dbReference>
<gene>
    <name evidence="9" type="ORF">LALA0_S03e02498g</name>
</gene>
<organism evidence="9 10">
    <name type="scientific">Lachancea lanzarotensis</name>
    <dbReference type="NCBI Taxonomy" id="1245769"/>
    <lineage>
        <taxon>Eukaryota</taxon>
        <taxon>Fungi</taxon>
        <taxon>Dikarya</taxon>
        <taxon>Ascomycota</taxon>
        <taxon>Saccharomycotina</taxon>
        <taxon>Saccharomycetes</taxon>
        <taxon>Saccharomycetales</taxon>
        <taxon>Saccharomycetaceae</taxon>
        <taxon>Lachancea</taxon>
    </lineage>
</organism>
<dbReference type="HOGENOM" id="CLU_022388_0_0_1"/>
<dbReference type="InterPro" id="IPR018574">
    <property type="entry name" value="Structure-sp_endonuc_su_Slx4"/>
</dbReference>
<feature type="region of interest" description="Disordered" evidence="8">
    <location>
        <begin position="16"/>
        <end position="49"/>
    </location>
</feature>
<evidence type="ECO:0000313" key="10">
    <source>
        <dbReference type="Proteomes" id="UP000054304"/>
    </source>
</evidence>
<comment type="similarity">
    <text evidence="2">Belongs to the SLX4 family.</text>
</comment>
<dbReference type="GO" id="GO:0006310">
    <property type="term" value="P:DNA recombination"/>
    <property type="evidence" value="ECO:0007669"/>
    <property type="project" value="UniProtKB-KW"/>
</dbReference>
<feature type="compositionally biased region" description="Polar residues" evidence="8">
    <location>
        <begin position="480"/>
        <end position="495"/>
    </location>
</feature>
<proteinExistence type="inferred from homology"/>